<evidence type="ECO:0000256" key="7">
    <source>
        <dbReference type="ARBA" id="ARBA00023136"/>
    </source>
</evidence>
<dbReference type="Gene3D" id="2.170.300.10">
    <property type="entry name" value="Tie2 ligand-binding domain superfamily"/>
    <property type="match status" value="1"/>
</dbReference>
<evidence type="ECO:0000256" key="2">
    <source>
        <dbReference type="ARBA" id="ARBA00009580"/>
    </source>
</evidence>
<feature type="domain" description="Fibronectin type-III" evidence="13">
    <location>
        <begin position="505"/>
        <end position="606"/>
    </location>
</feature>
<dbReference type="SUPFAM" id="SSF49265">
    <property type="entry name" value="Fibronectin type III"/>
    <property type="match status" value="3"/>
</dbReference>
<feature type="domain" description="Tyrosine specific protein phosphatases" evidence="12">
    <location>
        <begin position="1126"/>
        <end position="1200"/>
    </location>
</feature>
<dbReference type="FunFam" id="3.90.190.10:FF:000102">
    <property type="entry name" value="Receptor-type tyrosine-protein phosphatase"/>
    <property type="match status" value="1"/>
</dbReference>
<accession>A0AAN9AYE8</accession>
<dbReference type="PROSITE" id="PS50056">
    <property type="entry name" value="TYR_PHOSPHATASE_2"/>
    <property type="match status" value="2"/>
</dbReference>
<feature type="domain" description="Fibronectin type-III" evidence="13">
    <location>
        <begin position="610"/>
        <end position="706"/>
    </location>
</feature>
<dbReference type="Gene3D" id="2.60.40.10">
    <property type="entry name" value="Immunoglobulins"/>
    <property type="match status" value="3"/>
</dbReference>
<dbReference type="SUPFAM" id="SSF52799">
    <property type="entry name" value="(Phosphotyrosine protein) phosphatases II"/>
    <property type="match status" value="2"/>
</dbReference>
<keyword evidence="5" id="KW-0378">Hydrolase</keyword>
<dbReference type="CDD" id="cd00063">
    <property type="entry name" value="FN3"/>
    <property type="match status" value="3"/>
</dbReference>
<comment type="subcellular location">
    <subcellularLocation>
        <location evidence="1">Membrane</location>
        <topology evidence="1">Single-pass membrane protein</topology>
    </subcellularLocation>
</comment>
<dbReference type="GO" id="GO:0004725">
    <property type="term" value="F:protein tyrosine phosphatase activity"/>
    <property type="evidence" value="ECO:0007669"/>
    <property type="project" value="UniProtKB-EC"/>
</dbReference>
<dbReference type="SMART" id="SM00060">
    <property type="entry name" value="FN3"/>
    <property type="match status" value="6"/>
</dbReference>
<dbReference type="InterPro" id="IPR003595">
    <property type="entry name" value="Tyr_Pase_cat"/>
</dbReference>
<dbReference type="GO" id="GO:0016020">
    <property type="term" value="C:membrane"/>
    <property type="evidence" value="ECO:0007669"/>
    <property type="project" value="UniProtKB-SubCell"/>
</dbReference>
<dbReference type="CDD" id="cd00047">
    <property type="entry name" value="PTPc"/>
    <property type="match status" value="1"/>
</dbReference>
<dbReference type="PRINTS" id="PR00700">
    <property type="entry name" value="PRTYPHPHTASE"/>
</dbReference>
<comment type="caution">
    <text evidence="14">The sequence shown here is derived from an EMBL/GenBank/DDBJ whole genome shotgun (WGS) entry which is preliminary data.</text>
</comment>
<sequence length="1544" mass="171880">MATSLLSALVIASLLGPIPVVTQTSTDPCLTCTADQFCFRGTQVLCINCNTACDGCTGPGPDECVACDTGYTLVNGVCTKCPDGQFGVDCNGTCHCLDNPACDHVMGTCTGKCQKGYYKPPLCQDECPDLRYGLDCLEHCHCFNNSVCEKVLGFCPNNLCHPDWTSFGCSKRLPKLSVPPTVTIATCSSVTLTWPTWNRENDFGDLPVAEYRLWWRLNGTNTTWEGYQSQAHDANKTLYTQTLTNQLTGDAYYLFRVDVHYGDDNKVDDKTSPGLVTERPVRVPCSTTTVPPPVTVPIIVGSEIFNTMTATNQPNGSVLITWSIAPNLRQFSWNISLSYQLTGLGNCAVIADSNVTTVGVSQADTSYLLGNPADWRQYSVILRAQGLGSISSANGTEAITHITAEIPPSGNVSNIRVSTQQSTTVILSWDPLPCQQRGGVLVRYDVMVNPFNVSGSTQVLRTTVTSAGVPGLTPYSSYVARVRYVNPEGEGPYGDDFVFQTAQGVPAEVSISSLEPTTNTITVNFDAPFPTNGVITEYYILYSDTATFTSPESLTFSHLHANGSLASTPVLRRLNSDTTYYVKVRGKTSAGYGPYGGAVFARTLQADPYPPRALLQTYRNTTCVSIAWLPPDQTAVTITGYTVTIISQTDGQGETLRLLPSNATEFTRCGLDPGSVYNVSVSSRSGAGTGASSSVVASTEHAAPPPPSAPLLVNVSHTSAAVEIEPVTFSEGPLSAYQLEVDRLGPKSNASRRKRLAEVPGYVTVQLSPDEVRERRAVVIGDGGLYGGYTNVALEAGQRYQVYYVVLSTLNNVTKSSYTRMAAPFATLSTLTPTTAPLFPFAGGDEGDSNAVLIGIILGLIFIILLIIIVIIVIVWWRRRQRMVLTPPPYMELDEGVKVKDAAPREPYDPEKYWNEVTSLRQSRYVVVGRECLPDQQLVSVSTKVAQPGASKINFKKEFSELPHSFPQATTREAEQHPDRNRFPHILPYDHSLALLQPDASSRCRYVNANYVSGYKRQRCYIAAQSPYNDDTAVDFWRLINQHGVKTVVMIANAVEDNIVKCTQFWPLEGKATIGRFYLELQEEVAYADFTVRDVTVREGGEQYGRTVRLFDFTAWPEHGVPADPIPFLDMRYKVRQYHGDETGPILVHCGTGIARTGVFIAVDSLIEQYSAEGRVSVFSMVRKMRKERPMMVRTYKQYVFIYDCLLEEFQAGDTMVDSVTIKDRYHDWTAKNLKTGRSFLRDQFQLLQRLTRGPEPEHFATALLPDNLKRNRYPDVIPSDQHRPELRTPAKLSNTDYINAIFVDGYRRRNQFIVTQTPQHTTLIDFWRMVYDHHVTTIVMMDNYKHEDDTCAEYWPHDVIMKQWEPFFVETTAAFQQENVTIRHLKVTNTLHPRAPPHMVRQFQFNAWSQSSFTPLSKTMALDLMDLVLDYHESSQHPDSPIVVHCEDGATHSGLFVALAVLCERLSEEEEVDVYHVIKHIRRRRTQIVNDYDQYRFCYKTLWDYMNLRMPGGTFTDTLGQSEADKLYGVASLSLTSNQDNLY</sequence>
<dbReference type="PANTHER" id="PTHR19134">
    <property type="entry name" value="RECEPTOR-TYPE TYROSINE-PROTEIN PHOSPHATASE"/>
    <property type="match status" value="1"/>
</dbReference>
<evidence type="ECO:0000256" key="1">
    <source>
        <dbReference type="ARBA" id="ARBA00004167"/>
    </source>
</evidence>
<feature type="domain" description="Tyrosine-protein phosphatase" evidence="11">
    <location>
        <begin position="955"/>
        <end position="1209"/>
    </location>
</feature>
<dbReference type="Pfam" id="PF00102">
    <property type="entry name" value="Y_phosphatase"/>
    <property type="match status" value="2"/>
</dbReference>
<evidence type="ECO:0000259" key="13">
    <source>
        <dbReference type="PROSITE" id="PS50853"/>
    </source>
</evidence>
<name>A0AAN9AYE8_9CAEN</name>
<feature type="domain" description="Fibronectin type-III" evidence="13">
    <location>
        <begin position="411"/>
        <end position="504"/>
    </location>
</feature>
<evidence type="ECO:0000313" key="15">
    <source>
        <dbReference type="Proteomes" id="UP001374579"/>
    </source>
</evidence>
<dbReference type="PANTHER" id="PTHR19134:SF562">
    <property type="entry name" value="PROTEIN-TYROSINE-PHOSPHATASE"/>
    <property type="match status" value="1"/>
</dbReference>
<organism evidence="14 15">
    <name type="scientific">Littorina saxatilis</name>
    <dbReference type="NCBI Taxonomy" id="31220"/>
    <lineage>
        <taxon>Eukaryota</taxon>
        <taxon>Metazoa</taxon>
        <taxon>Spiralia</taxon>
        <taxon>Lophotrochozoa</taxon>
        <taxon>Mollusca</taxon>
        <taxon>Gastropoda</taxon>
        <taxon>Caenogastropoda</taxon>
        <taxon>Littorinimorpha</taxon>
        <taxon>Littorinoidea</taxon>
        <taxon>Littorinidae</taxon>
        <taxon>Littorina</taxon>
    </lineage>
</organism>
<feature type="signal peptide" evidence="10">
    <location>
        <begin position="1"/>
        <end position="23"/>
    </location>
</feature>
<dbReference type="SMART" id="SM00261">
    <property type="entry name" value="FU"/>
    <property type="match status" value="2"/>
</dbReference>
<feature type="domain" description="Tyrosine-protein phosphatase" evidence="11">
    <location>
        <begin position="1241"/>
        <end position="1506"/>
    </location>
</feature>
<dbReference type="InterPro" id="IPR050348">
    <property type="entry name" value="Protein-Tyr_Phosphatase"/>
</dbReference>
<dbReference type="Proteomes" id="UP001374579">
    <property type="component" value="Unassembled WGS sequence"/>
</dbReference>
<keyword evidence="7 9" id="KW-0472">Membrane</keyword>
<dbReference type="InterPro" id="IPR036116">
    <property type="entry name" value="FN3_sf"/>
</dbReference>
<keyword evidence="9" id="KW-0812">Transmembrane</keyword>
<dbReference type="SMART" id="SM00404">
    <property type="entry name" value="PTPc_motif"/>
    <property type="match status" value="2"/>
</dbReference>
<dbReference type="InterPro" id="IPR003961">
    <property type="entry name" value="FN3_dom"/>
</dbReference>
<comment type="similarity">
    <text evidence="2">Belongs to the protein-tyrosine phosphatase family.</text>
</comment>
<gene>
    <name evidence="14" type="ORF">V1264_006269</name>
</gene>
<keyword evidence="4 10" id="KW-0732">Signal</keyword>
<proteinExistence type="inferred from homology"/>
<evidence type="ECO:0000256" key="8">
    <source>
        <dbReference type="ARBA" id="ARBA00051722"/>
    </source>
</evidence>
<evidence type="ECO:0000259" key="11">
    <source>
        <dbReference type="PROSITE" id="PS50055"/>
    </source>
</evidence>
<feature type="chain" id="PRO_5043022315" description="protein-tyrosine-phosphatase" evidence="10">
    <location>
        <begin position="24"/>
        <end position="1544"/>
    </location>
</feature>
<dbReference type="EC" id="3.1.3.48" evidence="3"/>
<evidence type="ECO:0000256" key="9">
    <source>
        <dbReference type="SAM" id="Phobius"/>
    </source>
</evidence>
<keyword evidence="6" id="KW-0904">Protein phosphatase</keyword>
<dbReference type="SMART" id="SM00194">
    <property type="entry name" value="PTPc"/>
    <property type="match status" value="2"/>
</dbReference>
<protein>
    <recommendedName>
        <fullName evidence="3">protein-tyrosine-phosphatase</fullName>
        <ecNumber evidence="3">3.1.3.48</ecNumber>
    </recommendedName>
</protein>
<evidence type="ECO:0000256" key="3">
    <source>
        <dbReference type="ARBA" id="ARBA00013064"/>
    </source>
</evidence>
<dbReference type="Gene3D" id="3.90.190.10">
    <property type="entry name" value="Protein tyrosine phosphatase superfamily"/>
    <property type="match status" value="2"/>
</dbReference>
<feature type="transmembrane region" description="Helical" evidence="9">
    <location>
        <begin position="851"/>
        <end position="877"/>
    </location>
</feature>
<feature type="domain" description="Tyrosine specific protein phosphatases" evidence="12">
    <location>
        <begin position="1423"/>
        <end position="1497"/>
    </location>
</feature>
<keyword evidence="9" id="KW-1133">Transmembrane helix</keyword>
<evidence type="ECO:0000313" key="14">
    <source>
        <dbReference type="EMBL" id="KAK7094764.1"/>
    </source>
</evidence>
<keyword evidence="15" id="KW-1185">Reference proteome</keyword>
<dbReference type="InterPro" id="IPR029021">
    <property type="entry name" value="Prot-tyrosine_phosphatase-like"/>
</dbReference>
<dbReference type="InterPro" id="IPR000387">
    <property type="entry name" value="Tyr_Pase_dom"/>
</dbReference>
<dbReference type="PROSITE" id="PS50055">
    <property type="entry name" value="TYR_PHOSPHATASE_PTP"/>
    <property type="match status" value="2"/>
</dbReference>
<comment type="catalytic activity">
    <reaction evidence="8">
        <text>O-phospho-L-tyrosyl-[protein] + H2O = L-tyrosyl-[protein] + phosphate</text>
        <dbReference type="Rhea" id="RHEA:10684"/>
        <dbReference type="Rhea" id="RHEA-COMP:10136"/>
        <dbReference type="Rhea" id="RHEA-COMP:20101"/>
        <dbReference type="ChEBI" id="CHEBI:15377"/>
        <dbReference type="ChEBI" id="CHEBI:43474"/>
        <dbReference type="ChEBI" id="CHEBI:46858"/>
        <dbReference type="ChEBI" id="CHEBI:61978"/>
        <dbReference type="EC" id="3.1.3.48"/>
    </reaction>
</comment>
<dbReference type="InterPro" id="IPR009030">
    <property type="entry name" value="Growth_fac_rcpt_cys_sf"/>
</dbReference>
<evidence type="ECO:0000256" key="6">
    <source>
        <dbReference type="ARBA" id="ARBA00022912"/>
    </source>
</evidence>
<dbReference type="PROSITE" id="PS00383">
    <property type="entry name" value="TYR_PHOSPHATASE_1"/>
    <property type="match status" value="1"/>
</dbReference>
<dbReference type="InterPro" id="IPR000242">
    <property type="entry name" value="PTP_cat"/>
</dbReference>
<dbReference type="EMBL" id="JBAMIC010000018">
    <property type="protein sequence ID" value="KAK7094764.1"/>
    <property type="molecule type" value="Genomic_DNA"/>
</dbReference>
<dbReference type="SUPFAM" id="SSF57184">
    <property type="entry name" value="Growth factor receptor domain"/>
    <property type="match status" value="1"/>
</dbReference>
<reference evidence="14 15" key="1">
    <citation type="submission" date="2024-02" db="EMBL/GenBank/DDBJ databases">
        <title>Chromosome-scale genome assembly of the rough periwinkle Littorina saxatilis.</title>
        <authorList>
            <person name="De Jode A."/>
            <person name="Faria R."/>
            <person name="Formenti G."/>
            <person name="Sims Y."/>
            <person name="Smith T.P."/>
            <person name="Tracey A."/>
            <person name="Wood J.M.D."/>
            <person name="Zagrodzka Z.B."/>
            <person name="Johannesson K."/>
            <person name="Butlin R.K."/>
            <person name="Leder E.H."/>
        </authorList>
    </citation>
    <scope>NUCLEOTIDE SEQUENCE [LARGE SCALE GENOMIC DNA]</scope>
    <source>
        <strain evidence="14">Snail1</strain>
        <tissue evidence="14">Muscle</tissue>
    </source>
</reference>
<dbReference type="CDD" id="cd00064">
    <property type="entry name" value="FU"/>
    <property type="match status" value="1"/>
</dbReference>
<dbReference type="Pfam" id="PF00041">
    <property type="entry name" value="fn3"/>
    <property type="match status" value="3"/>
</dbReference>
<dbReference type="InterPro" id="IPR013783">
    <property type="entry name" value="Ig-like_fold"/>
</dbReference>
<dbReference type="InterPro" id="IPR006212">
    <property type="entry name" value="Furin_repeat"/>
</dbReference>
<evidence type="ECO:0000256" key="4">
    <source>
        <dbReference type="ARBA" id="ARBA00022729"/>
    </source>
</evidence>
<dbReference type="InterPro" id="IPR016130">
    <property type="entry name" value="Tyr_Pase_AS"/>
</dbReference>
<evidence type="ECO:0000256" key="5">
    <source>
        <dbReference type="ARBA" id="ARBA00022801"/>
    </source>
</evidence>
<dbReference type="PROSITE" id="PS50853">
    <property type="entry name" value="FN3"/>
    <property type="match status" value="3"/>
</dbReference>
<evidence type="ECO:0000259" key="12">
    <source>
        <dbReference type="PROSITE" id="PS50056"/>
    </source>
</evidence>
<evidence type="ECO:0000256" key="10">
    <source>
        <dbReference type="SAM" id="SignalP"/>
    </source>
</evidence>